<dbReference type="InterPro" id="IPR005184">
    <property type="entry name" value="DUF306_Meta_HslJ"/>
</dbReference>
<evidence type="ECO:0000313" key="4">
    <source>
        <dbReference type="Proteomes" id="UP000825799"/>
    </source>
</evidence>
<dbReference type="RefSeq" id="WP_220304361.1">
    <property type="nucleotide sequence ID" value="NZ_CP080590.1"/>
</dbReference>
<dbReference type="Proteomes" id="UP000825799">
    <property type="component" value="Chromosome"/>
</dbReference>
<dbReference type="Gene3D" id="2.40.128.270">
    <property type="match status" value="1"/>
</dbReference>
<dbReference type="Pfam" id="PF09619">
    <property type="entry name" value="YscW"/>
    <property type="match status" value="1"/>
</dbReference>
<dbReference type="EMBL" id="CP080590">
    <property type="protein sequence ID" value="QYO75866.1"/>
    <property type="molecule type" value="Genomic_DNA"/>
</dbReference>
<keyword evidence="4" id="KW-1185">Reference proteome</keyword>
<dbReference type="Pfam" id="PF03724">
    <property type="entry name" value="META"/>
    <property type="match status" value="1"/>
</dbReference>
<sequence>MLIRILAHMLALVLTLLVAVMPAQADPLTISGEVLYRERIALPSGSTLHVGLVALPSGRPVVGAGAAIPVRTAAPLLFNLNVRSDAVTAGGSFGLVAEIRHGEDLLFRNDQAVPVDLTTALPVSILVTRHTVAPPTEPAFDPEIVGVVWTVTSIGGRPITGQRPLTLSIAADHRVGGSGGCNSYFSEASIADHKISFGPPAATRMACAPDIMDQETDYFAALAAVASYEHDEAGLRLLDAAGIPLIGLVRTTE</sequence>
<name>A0ABX8WAY2_9HYPH</name>
<organism evidence="3 4">
    <name type="scientific">Devosia salina</name>
    <dbReference type="NCBI Taxonomy" id="2860336"/>
    <lineage>
        <taxon>Bacteria</taxon>
        <taxon>Pseudomonadati</taxon>
        <taxon>Pseudomonadota</taxon>
        <taxon>Alphaproteobacteria</taxon>
        <taxon>Hyphomicrobiales</taxon>
        <taxon>Devosiaceae</taxon>
        <taxon>Devosia</taxon>
    </lineage>
</organism>
<reference evidence="3 4" key="1">
    <citation type="submission" date="2021-08" db="EMBL/GenBank/DDBJ databases">
        <title>Devosia salina sp. nov., isolated from the South China Sea sediment.</title>
        <authorList>
            <person name="Zhou Z."/>
        </authorList>
    </citation>
    <scope>NUCLEOTIDE SEQUENCE [LARGE SCALE GENOMIC DNA]</scope>
    <source>
        <strain evidence="3 4">SCS-3</strain>
    </source>
</reference>
<protein>
    <submittedName>
        <fullName evidence="3">META domain-containing protein</fullName>
    </submittedName>
</protein>
<dbReference type="InterPro" id="IPR038670">
    <property type="entry name" value="HslJ-like_sf"/>
</dbReference>
<accession>A0ABX8WAY2</accession>
<feature type="signal peptide" evidence="1">
    <location>
        <begin position="1"/>
        <end position="25"/>
    </location>
</feature>
<evidence type="ECO:0000313" key="3">
    <source>
        <dbReference type="EMBL" id="QYO75866.1"/>
    </source>
</evidence>
<evidence type="ECO:0000259" key="2">
    <source>
        <dbReference type="Pfam" id="PF03724"/>
    </source>
</evidence>
<gene>
    <name evidence="3" type="ORF">K1X15_14685</name>
</gene>
<feature type="chain" id="PRO_5047231786" evidence="1">
    <location>
        <begin position="26"/>
        <end position="253"/>
    </location>
</feature>
<dbReference type="InterPro" id="IPR053147">
    <property type="entry name" value="Hsp_HslJ-like"/>
</dbReference>
<evidence type="ECO:0000256" key="1">
    <source>
        <dbReference type="SAM" id="SignalP"/>
    </source>
</evidence>
<keyword evidence="1" id="KW-0732">Signal</keyword>
<proteinExistence type="predicted"/>
<feature type="domain" description="DUF306" evidence="2">
    <location>
        <begin position="144"/>
        <end position="242"/>
    </location>
</feature>
<dbReference type="InterPro" id="IPR039366">
    <property type="entry name" value="Pilotin"/>
</dbReference>
<dbReference type="PANTHER" id="PTHR35535">
    <property type="entry name" value="HEAT SHOCK PROTEIN HSLJ"/>
    <property type="match status" value="1"/>
</dbReference>
<dbReference type="PANTHER" id="PTHR35535:SF2">
    <property type="entry name" value="DUF306 DOMAIN-CONTAINING PROTEIN"/>
    <property type="match status" value="1"/>
</dbReference>